<proteinExistence type="predicted"/>
<evidence type="ECO:0000256" key="2">
    <source>
        <dbReference type="SAM" id="Phobius"/>
    </source>
</evidence>
<feature type="transmembrane region" description="Helical" evidence="2">
    <location>
        <begin position="734"/>
        <end position="756"/>
    </location>
</feature>
<reference evidence="4" key="1">
    <citation type="submission" date="2021-01" db="EMBL/GenBank/DDBJ databases">
        <authorList>
            <person name="Corre E."/>
            <person name="Pelletier E."/>
            <person name="Niang G."/>
            <person name="Scheremetjew M."/>
            <person name="Finn R."/>
            <person name="Kale V."/>
            <person name="Holt S."/>
            <person name="Cochrane G."/>
            <person name="Meng A."/>
            <person name="Brown T."/>
            <person name="Cohen L."/>
        </authorList>
    </citation>
    <scope>NUCLEOTIDE SEQUENCE</scope>
    <source>
        <strain evidence="4">10249 10 AB</strain>
    </source>
</reference>
<gene>
    <name evidence="4" type="ORF">PAUS00366_LOCUS22398</name>
</gene>
<evidence type="ECO:0000256" key="1">
    <source>
        <dbReference type="SAM" id="MobiDB-lite"/>
    </source>
</evidence>
<evidence type="ECO:0000256" key="3">
    <source>
        <dbReference type="SAM" id="SignalP"/>
    </source>
</evidence>
<dbReference type="EMBL" id="HBIX01034284">
    <property type="protein sequence ID" value="CAE0729613.1"/>
    <property type="molecule type" value="Transcribed_RNA"/>
</dbReference>
<keyword evidence="2" id="KW-0472">Membrane</keyword>
<feature type="signal peptide" evidence="3">
    <location>
        <begin position="1"/>
        <end position="18"/>
    </location>
</feature>
<dbReference type="AlphaFoldDB" id="A0A7S4AXZ2"/>
<keyword evidence="2" id="KW-0812">Transmembrane</keyword>
<accession>A0A7S4AXZ2</accession>
<feature type="chain" id="PRO_5031543619" evidence="3">
    <location>
        <begin position="19"/>
        <end position="829"/>
    </location>
</feature>
<sequence>MMKLLVILFSLLMHAVCGQDGFCNMCEGSEDGTPSNTVLIVPFLAIGDNDNPTCQEVYDFARKSVTTSDDICSLIKSHKDFCGCPGASTTPLNSCSLCAEGATPLNLNAVTPFEDTCSELDTYLKYLPASVCLTERVGSIMRSDAFCGCPGVEAECYMCDGKDNKLSNPERMVPFYEFLGTNFASTCQDLADFYTLYDTDDPEISTCEFVQMESSYCGCESSADTSPVNACKLCSDGNSIGSPDKYIAELQMTCGELELYLSHVPADQCQMPWVVDFMRFDFFCGCASATAPCPMCPDGSIDITNPAAIIPYLIIPNNENPTCQQLATLGVIAEPGELVLDDCSTFENQANFCGCPGASKPEEACEFCPGGGDPPNPDLVTPFGDTCKELGDYLSFLPADQCDSDRIDFIKRQDFLCGCPTATTNCALCGNDGSNKVEFVDRHIPLLSLPLNTNPTCGEVVEFMAVNDGDLSGSGCTALQEYQGYCGCPSVPSINACSFCPNGGSPSNLEKVVSDVFTCQALQDFVSFLPGDECGTNSSDFEQIQAFAYVCGCPDTQPSCTLCPGGIDPPSASKLIGDRDGTTCGEYAEYVASQTSEQCAGRSAEIQSTASVCGCEGVIAPISTDTASDTASNTASATSTGQCTIQQNAELCTLQLLNSVEEKCDCYSFCDSKFVKCQGSEGGLMPSSECSGTPITGCNRAGVFSATKPRPVADDDYIRPAAQKADKSSQTSNVTVIIAIIVPVVLALLVLVYYIFTRKPTQKDLKIDAEIDGDDDVAASPLPVQAMEGSLSMADVTLSSPSSVSSPPPESFSIDDNEPPETNAENTIV</sequence>
<evidence type="ECO:0000313" key="4">
    <source>
        <dbReference type="EMBL" id="CAE0729613.1"/>
    </source>
</evidence>
<organism evidence="4">
    <name type="scientific">Pseudo-nitzschia australis</name>
    <dbReference type="NCBI Taxonomy" id="44445"/>
    <lineage>
        <taxon>Eukaryota</taxon>
        <taxon>Sar</taxon>
        <taxon>Stramenopiles</taxon>
        <taxon>Ochrophyta</taxon>
        <taxon>Bacillariophyta</taxon>
        <taxon>Bacillariophyceae</taxon>
        <taxon>Bacillariophycidae</taxon>
        <taxon>Bacillariales</taxon>
        <taxon>Bacillariaceae</taxon>
        <taxon>Pseudo-nitzschia</taxon>
    </lineage>
</organism>
<keyword evidence="3" id="KW-0732">Signal</keyword>
<feature type="region of interest" description="Disordered" evidence="1">
    <location>
        <begin position="795"/>
        <end position="829"/>
    </location>
</feature>
<keyword evidence="2" id="KW-1133">Transmembrane helix</keyword>
<name>A0A7S4AXZ2_9STRA</name>
<protein>
    <submittedName>
        <fullName evidence="4">Uncharacterized protein</fullName>
    </submittedName>
</protein>